<dbReference type="Pfam" id="PF07727">
    <property type="entry name" value="RVT_2"/>
    <property type="match status" value="1"/>
</dbReference>
<feature type="domain" description="Reverse transcriptase Ty1/copia-type" evidence="1">
    <location>
        <begin position="2"/>
        <end position="80"/>
    </location>
</feature>
<dbReference type="InterPro" id="IPR013103">
    <property type="entry name" value="RVT_2"/>
</dbReference>
<accession>A0A2I0BCN1</accession>
<dbReference type="PANTHER" id="PTHR11439">
    <property type="entry name" value="GAG-POL-RELATED RETROTRANSPOSON"/>
    <property type="match status" value="1"/>
</dbReference>
<dbReference type="InterPro" id="IPR043502">
    <property type="entry name" value="DNA/RNA_pol_sf"/>
</dbReference>
<evidence type="ECO:0000259" key="1">
    <source>
        <dbReference type="Pfam" id="PF07727"/>
    </source>
</evidence>
<protein>
    <submittedName>
        <fullName evidence="2">Retrovirus-related Pol polyprotein from transposon TNT 1-94</fullName>
    </submittedName>
</protein>
<dbReference type="STRING" id="1088818.A0A2I0BCN1"/>
<dbReference type="SUPFAM" id="SSF56672">
    <property type="entry name" value="DNA/RNA polymerases"/>
    <property type="match status" value="1"/>
</dbReference>
<keyword evidence="3" id="KW-1185">Reference proteome</keyword>
<proteinExistence type="predicted"/>
<dbReference type="AlphaFoldDB" id="A0A2I0BCN1"/>
<sequence>MLCIYVDDLIYMGTNWKLIANFKNSMMMEFEMTDLGMIKYFLGIQVWQKKGEIFISQEKYLANLLQNFQMQNSKPIATPLDANEKLKMEDGAKKVDGVIFRSLVGSLMYLTHTRPDIMQSVSMISRFMSSPSILHYAAAKRILRYLNGTRKLGIKYAKEFKSSLIGFSDSDWAGSIDDRKSTSAYIFCIGTNVIAWSSRKQQTVALSLAEAEYSAAAEAACEAVWLRRILEDIGQKQEDPTVIYCDNMSAIAMSKNLVLHARTKHIELRLHFIRELVQKGEIQLEFLSTLEQPADMLTKAVTAEKFEKHKGQLKLTN</sequence>
<dbReference type="EMBL" id="KZ451895">
    <property type="protein sequence ID" value="PKA65558.1"/>
    <property type="molecule type" value="Genomic_DNA"/>
</dbReference>
<evidence type="ECO:0000313" key="3">
    <source>
        <dbReference type="Proteomes" id="UP000236161"/>
    </source>
</evidence>
<name>A0A2I0BCN1_9ASPA</name>
<gene>
    <name evidence="2" type="ORF">AXF42_Ash005892</name>
</gene>
<dbReference type="PANTHER" id="PTHR11439:SF463">
    <property type="entry name" value="REVERSE TRANSCRIPTASE TY1_COPIA-TYPE DOMAIN-CONTAINING PROTEIN"/>
    <property type="match status" value="1"/>
</dbReference>
<dbReference type="Proteomes" id="UP000236161">
    <property type="component" value="Unassembled WGS sequence"/>
</dbReference>
<dbReference type="OrthoDB" id="443140at2759"/>
<dbReference type="CDD" id="cd09272">
    <property type="entry name" value="RNase_HI_RT_Ty1"/>
    <property type="match status" value="1"/>
</dbReference>
<reference evidence="2 3" key="1">
    <citation type="journal article" date="2017" name="Nature">
        <title>The Apostasia genome and the evolution of orchids.</title>
        <authorList>
            <person name="Zhang G.Q."/>
            <person name="Liu K.W."/>
            <person name="Li Z."/>
            <person name="Lohaus R."/>
            <person name="Hsiao Y.Y."/>
            <person name="Niu S.C."/>
            <person name="Wang J.Y."/>
            <person name="Lin Y.C."/>
            <person name="Xu Q."/>
            <person name="Chen L.J."/>
            <person name="Yoshida K."/>
            <person name="Fujiwara S."/>
            <person name="Wang Z.W."/>
            <person name="Zhang Y.Q."/>
            <person name="Mitsuda N."/>
            <person name="Wang M."/>
            <person name="Liu G.H."/>
            <person name="Pecoraro L."/>
            <person name="Huang H.X."/>
            <person name="Xiao X.J."/>
            <person name="Lin M."/>
            <person name="Wu X.Y."/>
            <person name="Wu W.L."/>
            <person name="Chen Y.Y."/>
            <person name="Chang S.B."/>
            <person name="Sakamoto S."/>
            <person name="Ohme-Takagi M."/>
            <person name="Yagi M."/>
            <person name="Zeng S.J."/>
            <person name="Shen C.Y."/>
            <person name="Yeh C.M."/>
            <person name="Luo Y.B."/>
            <person name="Tsai W.C."/>
            <person name="Van de Peer Y."/>
            <person name="Liu Z.J."/>
        </authorList>
    </citation>
    <scope>NUCLEOTIDE SEQUENCE [LARGE SCALE GENOMIC DNA]</scope>
    <source>
        <strain evidence="3">cv. Shenzhen</strain>
        <tissue evidence="2">Stem</tissue>
    </source>
</reference>
<organism evidence="2 3">
    <name type="scientific">Apostasia shenzhenica</name>
    <dbReference type="NCBI Taxonomy" id="1088818"/>
    <lineage>
        <taxon>Eukaryota</taxon>
        <taxon>Viridiplantae</taxon>
        <taxon>Streptophyta</taxon>
        <taxon>Embryophyta</taxon>
        <taxon>Tracheophyta</taxon>
        <taxon>Spermatophyta</taxon>
        <taxon>Magnoliopsida</taxon>
        <taxon>Liliopsida</taxon>
        <taxon>Asparagales</taxon>
        <taxon>Orchidaceae</taxon>
        <taxon>Apostasioideae</taxon>
        <taxon>Apostasia</taxon>
    </lineage>
</organism>
<evidence type="ECO:0000313" key="2">
    <source>
        <dbReference type="EMBL" id="PKA65558.1"/>
    </source>
</evidence>